<dbReference type="KEGG" id="cdep:91085433"/>
<evidence type="ECO:0000313" key="1">
    <source>
        <dbReference type="EMBL" id="WVN86061.1"/>
    </source>
</evidence>
<accession>A0AAJ8JPJ8</accession>
<protein>
    <submittedName>
        <fullName evidence="1">Uncharacterized protein</fullName>
    </submittedName>
</protein>
<dbReference type="AlphaFoldDB" id="A0AAJ8JPJ8"/>
<evidence type="ECO:0000313" key="2">
    <source>
        <dbReference type="Proteomes" id="UP000094043"/>
    </source>
</evidence>
<dbReference type="PANTHER" id="PTHR42100:SF1">
    <property type="entry name" value="OXIDOREDUCTASE 178 KDA SUBUNIT, PUTATIVE (AFU_ORTHOLOGUE AFUA_8G04320)-RELATED"/>
    <property type="match status" value="1"/>
</dbReference>
<dbReference type="GeneID" id="91085433"/>
<dbReference type="InterPro" id="IPR034444">
    <property type="entry name" value="Nuo17.8"/>
</dbReference>
<proteinExistence type="predicted"/>
<organism evidence="1 2">
    <name type="scientific">Cryptococcus depauperatus CBS 7841</name>
    <dbReference type="NCBI Taxonomy" id="1295531"/>
    <lineage>
        <taxon>Eukaryota</taxon>
        <taxon>Fungi</taxon>
        <taxon>Dikarya</taxon>
        <taxon>Basidiomycota</taxon>
        <taxon>Agaricomycotina</taxon>
        <taxon>Tremellomycetes</taxon>
        <taxon>Tremellales</taxon>
        <taxon>Cryptococcaceae</taxon>
        <taxon>Cryptococcus</taxon>
    </lineage>
</organism>
<dbReference type="RefSeq" id="XP_066066761.1">
    <property type="nucleotide sequence ID" value="XM_066210664.1"/>
</dbReference>
<dbReference type="PANTHER" id="PTHR42100">
    <property type="entry name" value="OXIDOREDUCTASE 178 KDA SUBUNIT, PUTATIVE (AFU_ORTHOLOGUE AFUA_8G04320)-RELATED"/>
    <property type="match status" value="1"/>
</dbReference>
<name>A0AAJ8JPJ8_9TREE</name>
<sequence>MSLRPLIRKPLATTSSRTLINSVARRTEHTHSGNAFFSPSWRNAFLFFTASLLIYPYLSSPSTKPISPSLDPEAFEEARKDQSLPALTRWLANQISKAEVWKKRNDKHLELSKEAAETKLLFQEAERPRIWRMRYPSSFEQASPYNIPVGSQIDLSDLKVQPAK</sequence>
<dbReference type="EMBL" id="CP143784">
    <property type="protein sequence ID" value="WVN86061.1"/>
    <property type="molecule type" value="Genomic_DNA"/>
</dbReference>
<keyword evidence="2" id="KW-1185">Reference proteome</keyword>
<reference evidence="1" key="1">
    <citation type="submission" date="2016-06" db="EMBL/GenBank/DDBJ databases">
        <authorList>
            <person name="Cuomo C."/>
            <person name="Litvintseva A."/>
            <person name="Heitman J."/>
            <person name="Chen Y."/>
            <person name="Sun S."/>
            <person name="Springer D."/>
            <person name="Dromer F."/>
            <person name="Young S."/>
            <person name="Zeng Q."/>
            <person name="Chapman S."/>
            <person name="Gujja S."/>
            <person name="Saif S."/>
            <person name="Birren B."/>
        </authorList>
    </citation>
    <scope>NUCLEOTIDE SEQUENCE</scope>
    <source>
        <strain evidence="1">CBS 7841</strain>
    </source>
</reference>
<dbReference type="GO" id="GO:0005739">
    <property type="term" value="C:mitochondrion"/>
    <property type="evidence" value="ECO:0007669"/>
    <property type="project" value="InterPro"/>
</dbReference>
<gene>
    <name evidence="1" type="ORF">L203_101219</name>
</gene>
<dbReference type="Proteomes" id="UP000094043">
    <property type="component" value="Chromosome 1"/>
</dbReference>
<reference evidence="1" key="2">
    <citation type="journal article" date="2022" name="Elife">
        <title>Obligate sexual reproduction of a homothallic fungus closely related to the Cryptococcus pathogenic species complex.</title>
        <authorList>
            <person name="Passer A.R."/>
            <person name="Clancey S.A."/>
            <person name="Shea T."/>
            <person name="David-Palma M."/>
            <person name="Averette A.F."/>
            <person name="Boekhout T."/>
            <person name="Porcel B.M."/>
            <person name="Nowrousian M."/>
            <person name="Cuomo C.A."/>
            <person name="Sun S."/>
            <person name="Heitman J."/>
            <person name="Coelho M.A."/>
        </authorList>
    </citation>
    <scope>NUCLEOTIDE SEQUENCE</scope>
    <source>
        <strain evidence="1">CBS 7841</strain>
    </source>
</reference>
<reference evidence="1" key="3">
    <citation type="submission" date="2024-01" db="EMBL/GenBank/DDBJ databases">
        <authorList>
            <person name="Coelho M.A."/>
            <person name="David-Palma M."/>
            <person name="Shea T."/>
            <person name="Sun S."/>
            <person name="Cuomo C.A."/>
            <person name="Heitman J."/>
        </authorList>
    </citation>
    <scope>NUCLEOTIDE SEQUENCE</scope>
    <source>
        <strain evidence="1">CBS 7841</strain>
    </source>
</reference>